<feature type="domain" description="Protein kinase" evidence="21">
    <location>
        <begin position="375"/>
        <end position="657"/>
    </location>
</feature>
<dbReference type="InterPro" id="IPR050528">
    <property type="entry name" value="L-type_Lectin-RKs"/>
</dbReference>
<keyword evidence="5" id="KW-1003">Cell membrane</keyword>
<dbReference type="PROSITE" id="PS00307">
    <property type="entry name" value="LECTIN_LEGUME_BETA"/>
    <property type="match status" value="1"/>
</dbReference>
<evidence type="ECO:0000256" key="3">
    <source>
        <dbReference type="ARBA" id="ARBA00010217"/>
    </source>
</evidence>
<dbReference type="InterPro" id="IPR011009">
    <property type="entry name" value="Kinase-like_dom_sf"/>
</dbReference>
<keyword evidence="17" id="KW-0325">Glycoprotein</keyword>
<sequence>MGPTVTCCRRAEQSDGGGDRYKEKARSHGRPGTPLLAVRRVRLKEEELAKPRSVGLPTSKSKKALHYMQVYRNYYDFSKASDQAQLWYANGNSSAAGDGISITKMKTWSTGRVAYKEAVRLWDDHRTGKVASFQTNFSFSINRRNSSEGGGDGMAFFIGPFPPSLPPDSDGAFLGLFTRNRQRQPTVGVEFDTFWNPNQGIELDPTDITTDHIGIDVGSISNCISYTKGLAYGSLSSGTMEAGITYDAGSKLMVVTLRLANGTTVSVQAKVDFKDAGLPPDAAVGFSAATGGLMESHQLLSWSFSSLIEPSRKTSTRLWVILLISAASASLAGLVAALLYYGTMRRPRRSHSFQIDLQVARKFSYNELSAATNNFSKDRKLGAGAFGEVYMGELQDLRMPPVVAVKKLTRLMEQTRKDYVTEINTLGQLSHRNLVKLLGWCSGGGELLLVYELVTNGSLEEHLHGPERPLLGWPERYKIVLGVGAAIDYLHTGYLKRILHRDIKLSNVMLDDAFDAKLGDFGLVRQVDPEQGDLGGTCMIGTRVYMDPICISSDTVSTASDMYSFGVLLLEIAAGVKPAEVQVAAGGGHLSNTLVETVRESYARGAVLEMADKRLEGNFNKSQMERVLAVGRLCIQLERQHRPSIKKAVNLLSDLSLPVPQVGCI</sequence>
<evidence type="ECO:0000256" key="2">
    <source>
        <dbReference type="ARBA" id="ARBA00008536"/>
    </source>
</evidence>
<keyword evidence="13 18" id="KW-0067">ATP-binding</keyword>
<evidence type="ECO:0000259" key="21">
    <source>
        <dbReference type="PROSITE" id="PS50011"/>
    </source>
</evidence>
<evidence type="ECO:0000256" key="12">
    <source>
        <dbReference type="ARBA" id="ARBA00022777"/>
    </source>
</evidence>
<dbReference type="Gene3D" id="1.10.510.10">
    <property type="entry name" value="Transferase(Phosphotransferase) domain 1"/>
    <property type="match status" value="1"/>
</dbReference>
<keyword evidence="23" id="KW-1185">Reference proteome</keyword>
<evidence type="ECO:0000256" key="14">
    <source>
        <dbReference type="ARBA" id="ARBA00022989"/>
    </source>
</evidence>
<dbReference type="InterPro" id="IPR017441">
    <property type="entry name" value="Protein_kinase_ATP_BS"/>
</dbReference>
<dbReference type="EC" id="2.7.11.1" evidence="4"/>
<evidence type="ECO:0000256" key="20">
    <source>
        <dbReference type="SAM" id="Phobius"/>
    </source>
</evidence>
<evidence type="ECO:0000256" key="8">
    <source>
        <dbReference type="ARBA" id="ARBA00022692"/>
    </source>
</evidence>
<dbReference type="FunFam" id="1.10.510.10:FF:000240">
    <property type="entry name" value="Lectin-domain containing receptor kinase A4.3"/>
    <property type="match status" value="1"/>
</dbReference>
<dbReference type="GO" id="GO:0002229">
    <property type="term" value="P:defense response to oomycetes"/>
    <property type="evidence" value="ECO:0007669"/>
    <property type="project" value="UniProtKB-ARBA"/>
</dbReference>
<feature type="region of interest" description="Disordered" evidence="19">
    <location>
        <begin position="1"/>
        <end position="33"/>
    </location>
</feature>
<proteinExistence type="inferred from homology"/>
<name>A0ABC8WAB2_9POAL</name>
<comment type="similarity">
    <text evidence="2">In the N-terminal section; belongs to the leguminous lectin family.</text>
</comment>
<organism evidence="22 23">
    <name type="scientific">Urochloa decumbens</name>
    <dbReference type="NCBI Taxonomy" id="240449"/>
    <lineage>
        <taxon>Eukaryota</taxon>
        <taxon>Viridiplantae</taxon>
        <taxon>Streptophyta</taxon>
        <taxon>Embryophyta</taxon>
        <taxon>Tracheophyta</taxon>
        <taxon>Spermatophyta</taxon>
        <taxon>Magnoliopsida</taxon>
        <taxon>Liliopsida</taxon>
        <taxon>Poales</taxon>
        <taxon>Poaceae</taxon>
        <taxon>PACMAD clade</taxon>
        <taxon>Panicoideae</taxon>
        <taxon>Panicodae</taxon>
        <taxon>Paniceae</taxon>
        <taxon>Melinidinae</taxon>
        <taxon>Urochloa</taxon>
    </lineage>
</organism>
<keyword evidence="11 18" id="KW-0547">Nucleotide-binding</keyword>
<evidence type="ECO:0000256" key="17">
    <source>
        <dbReference type="ARBA" id="ARBA00023180"/>
    </source>
</evidence>
<dbReference type="GO" id="GO:0005886">
    <property type="term" value="C:plasma membrane"/>
    <property type="evidence" value="ECO:0007669"/>
    <property type="project" value="UniProtKB-SubCell"/>
</dbReference>
<dbReference type="InterPro" id="IPR008271">
    <property type="entry name" value="Ser/Thr_kinase_AS"/>
</dbReference>
<keyword evidence="15 20" id="KW-0472">Membrane</keyword>
<dbReference type="Pfam" id="PF07714">
    <property type="entry name" value="PK_Tyr_Ser-Thr"/>
    <property type="match status" value="1"/>
</dbReference>
<comment type="similarity">
    <text evidence="3">In the C-terminal section; belongs to the protein kinase superfamily. Ser/Thr protein kinase family.</text>
</comment>
<evidence type="ECO:0000256" key="13">
    <source>
        <dbReference type="ARBA" id="ARBA00022840"/>
    </source>
</evidence>
<dbReference type="Gene3D" id="2.60.120.200">
    <property type="match status" value="1"/>
</dbReference>
<evidence type="ECO:0000256" key="7">
    <source>
        <dbReference type="ARBA" id="ARBA00022679"/>
    </source>
</evidence>
<feature type="compositionally biased region" description="Basic and acidic residues" evidence="19">
    <location>
        <begin position="9"/>
        <end position="26"/>
    </location>
</feature>
<evidence type="ECO:0000256" key="1">
    <source>
        <dbReference type="ARBA" id="ARBA00004251"/>
    </source>
</evidence>
<feature type="transmembrane region" description="Helical" evidence="20">
    <location>
        <begin position="318"/>
        <end position="341"/>
    </location>
</feature>
<evidence type="ECO:0000256" key="9">
    <source>
        <dbReference type="ARBA" id="ARBA00022729"/>
    </source>
</evidence>
<evidence type="ECO:0000256" key="4">
    <source>
        <dbReference type="ARBA" id="ARBA00012513"/>
    </source>
</evidence>
<gene>
    <name evidence="22" type="ORF">URODEC1_LOCUS11556</name>
</gene>
<dbReference type="GO" id="GO:0004674">
    <property type="term" value="F:protein serine/threonine kinase activity"/>
    <property type="evidence" value="ECO:0007669"/>
    <property type="project" value="UniProtKB-KW"/>
</dbReference>
<evidence type="ECO:0000256" key="5">
    <source>
        <dbReference type="ARBA" id="ARBA00022475"/>
    </source>
</evidence>
<keyword evidence="12" id="KW-0418">Kinase</keyword>
<evidence type="ECO:0000256" key="16">
    <source>
        <dbReference type="ARBA" id="ARBA00023170"/>
    </source>
</evidence>
<dbReference type="PANTHER" id="PTHR27007">
    <property type="match status" value="1"/>
</dbReference>
<evidence type="ECO:0000256" key="11">
    <source>
        <dbReference type="ARBA" id="ARBA00022741"/>
    </source>
</evidence>
<dbReference type="PROSITE" id="PS00107">
    <property type="entry name" value="PROTEIN_KINASE_ATP"/>
    <property type="match status" value="1"/>
</dbReference>
<evidence type="ECO:0000256" key="6">
    <source>
        <dbReference type="ARBA" id="ARBA00022527"/>
    </source>
</evidence>
<evidence type="ECO:0000256" key="15">
    <source>
        <dbReference type="ARBA" id="ARBA00023136"/>
    </source>
</evidence>
<dbReference type="Gene3D" id="3.30.200.20">
    <property type="entry name" value="Phosphorylase Kinase, domain 1"/>
    <property type="match status" value="1"/>
</dbReference>
<evidence type="ECO:0000256" key="19">
    <source>
        <dbReference type="SAM" id="MobiDB-lite"/>
    </source>
</evidence>
<dbReference type="SUPFAM" id="SSF56112">
    <property type="entry name" value="Protein kinase-like (PK-like)"/>
    <property type="match status" value="1"/>
</dbReference>
<dbReference type="PROSITE" id="PS00108">
    <property type="entry name" value="PROTEIN_KINASE_ST"/>
    <property type="match status" value="1"/>
</dbReference>
<reference evidence="22" key="1">
    <citation type="submission" date="2024-10" db="EMBL/GenBank/DDBJ databases">
        <authorList>
            <person name="Ryan C."/>
        </authorList>
    </citation>
    <scope>NUCLEOTIDE SEQUENCE [LARGE SCALE GENOMIC DNA]</scope>
</reference>
<dbReference type="CDD" id="cd06899">
    <property type="entry name" value="lectin_legume_LecRK_Arcelin_ConA"/>
    <property type="match status" value="1"/>
</dbReference>
<dbReference type="InterPro" id="IPR001245">
    <property type="entry name" value="Ser-Thr/Tyr_kinase_cat_dom"/>
</dbReference>
<feature type="binding site" evidence="18">
    <location>
        <position position="407"/>
    </location>
    <ligand>
        <name>ATP</name>
        <dbReference type="ChEBI" id="CHEBI:30616"/>
    </ligand>
</feature>
<dbReference type="GO" id="GO:0005524">
    <property type="term" value="F:ATP binding"/>
    <property type="evidence" value="ECO:0007669"/>
    <property type="project" value="UniProtKB-UniRule"/>
</dbReference>
<keyword evidence="14 20" id="KW-1133">Transmembrane helix</keyword>
<keyword evidence="10" id="KW-0430">Lectin</keyword>
<dbReference type="Proteomes" id="UP001497457">
    <property type="component" value="Chromosome 12b"/>
</dbReference>
<dbReference type="InterPro" id="IPR013320">
    <property type="entry name" value="ConA-like_dom_sf"/>
</dbReference>
<dbReference type="SUPFAM" id="SSF49899">
    <property type="entry name" value="Concanavalin A-like lectins/glucanases"/>
    <property type="match status" value="1"/>
</dbReference>
<dbReference type="InterPro" id="IPR000719">
    <property type="entry name" value="Prot_kinase_dom"/>
</dbReference>
<dbReference type="GO" id="GO:0030246">
    <property type="term" value="F:carbohydrate binding"/>
    <property type="evidence" value="ECO:0007669"/>
    <property type="project" value="UniProtKB-KW"/>
</dbReference>
<keyword evidence="9" id="KW-0732">Signal</keyword>
<evidence type="ECO:0000313" key="23">
    <source>
        <dbReference type="Proteomes" id="UP001497457"/>
    </source>
</evidence>
<evidence type="ECO:0000256" key="10">
    <source>
        <dbReference type="ARBA" id="ARBA00022734"/>
    </source>
</evidence>
<keyword evidence="6" id="KW-0723">Serine/threonine-protein kinase</keyword>
<keyword evidence="7" id="KW-0808">Transferase</keyword>
<protein>
    <recommendedName>
        <fullName evidence="4">non-specific serine/threonine protein kinase</fullName>
        <ecNumber evidence="4">2.7.11.1</ecNumber>
    </recommendedName>
</protein>
<keyword evidence="16" id="KW-0675">Receptor</keyword>
<comment type="subcellular location">
    <subcellularLocation>
        <location evidence="1">Cell membrane</location>
        <topology evidence="1">Single-pass type I membrane protein</topology>
    </subcellularLocation>
</comment>
<accession>A0ABC8WAB2</accession>
<keyword evidence="8 20" id="KW-0812">Transmembrane</keyword>
<evidence type="ECO:0000256" key="18">
    <source>
        <dbReference type="PROSITE-ProRule" id="PRU10141"/>
    </source>
</evidence>
<dbReference type="PROSITE" id="PS50011">
    <property type="entry name" value="PROTEIN_KINASE_DOM"/>
    <property type="match status" value="1"/>
</dbReference>
<dbReference type="Pfam" id="PF00139">
    <property type="entry name" value="Lectin_legB"/>
    <property type="match status" value="1"/>
</dbReference>
<dbReference type="SMART" id="SM00220">
    <property type="entry name" value="S_TKc"/>
    <property type="match status" value="1"/>
</dbReference>
<dbReference type="AlphaFoldDB" id="A0ABC8WAB2"/>
<evidence type="ECO:0000313" key="22">
    <source>
        <dbReference type="EMBL" id="CAL4905233.1"/>
    </source>
</evidence>
<dbReference type="InterPro" id="IPR001220">
    <property type="entry name" value="Legume_lectin_dom"/>
</dbReference>
<dbReference type="EMBL" id="OZ075122">
    <property type="protein sequence ID" value="CAL4905233.1"/>
    <property type="molecule type" value="Genomic_DNA"/>
</dbReference>
<dbReference type="InterPro" id="IPR019825">
    <property type="entry name" value="Lectin_legB_Mn/Ca_BS"/>
</dbReference>